<dbReference type="NCBIfam" id="TIGR04267">
    <property type="entry name" value="mod_HExxH"/>
    <property type="match status" value="1"/>
</dbReference>
<protein>
    <submittedName>
        <fullName evidence="2">HEXXH motif domain-containing protein</fullName>
    </submittedName>
</protein>
<evidence type="ECO:0000256" key="1">
    <source>
        <dbReference type="SAM" id="MobiDB-lite"/>
    </source>
</evidence>
<keyword evidence="3" id="KW-1185">Reference proteome</keyword>
<dbReference type="AlphaFoldDB" id="A0A8J3C6H2"/>
<comment type="caution">
    <text evidence="2">The sequence shown here is derived from an EMBL/GenBank/DDBJ whole genome shotgun (WGS) entry which is preliminary data.</text>
</comment>
<reference evidence="2" key="1">
    <citation type="journal article" date="2014" name="Int. J. Syst. Evol. Microbiol.">
        <title>Complete genome sequence of Corynebacterium casei LMG S-19264T (=DSM 44701T), isolated from a smear-ripened cheese.</title>
        <authorList>
            <consortium name="US DOE Joint Genome Institute (JGI-PGF)"/>
            <person name="Walter F."/>
            <person name="Albersmeier A."/>
            <person name="Kalinowski J."/>
            <person name="Ruckert C."/>
        </authorList>
    </citation>
    <scope>NUCLEOTIDE SEQUENCE</scope>
    <source>
        <strain evidence="2">CGMCC 4.7299</strain>
    </source>
</reference>
<dbReference type="Proteomes" id="UP000656042">
    <property type="component" value="Unassembled WGS sequence"/>
</dbReference>
<dbReference type="EMBL" id="BMMX01000040">
    <property type="protein sequence ID" value="GGL13077.1"/>
    <property type="molecule type" value="Genomic_DNA"/>
</dbReference>
<sequence length="421" mass="44625">MSAAQLTAVAWGRPDNEVIATLYAAEHSRHQMLAAQALREHASVAASALRVLHETGHHDPTAVAVTLRQGWWGTWVTGLHRGTADRTPAAVIARLSALAAVAAARTGAPADLTVPMSGGRLHLPGWGTLAADAGELRLTVRDGTVIAHQPAGTYALPVGETVDGWIPARRLAAGGLRLLVDDRDPGRDCFRMPLRGPLPDGEFAALRRTIGQGWRLLARSAPELARQVAAGLWAVVPLAPPPDGSETSVTCSDAIGAIGATGPGDAVDAAVMLVHEWSHSLLNGMLGFVELHDPRDAGTFWAPWRPDPRPLSGLLHGTFAFLAVAETWRVLRAAGVQPERAEAEFAVRRRQLAEVLAVLPGVPALSPQGRRFVAVLQRRCRALFATPVSRHADEQASAAVRRQAAAHEQAAGAPRHGDPRP</sequence>
<evidence type="ECO:0000313" key="3">
    <source>
        <dbReference type="Proteomes" id="UP000656042"/>
    </source>
</evidence>
<organism evidence="2 3">
    <name type="scientific">Mangrovihabitans endophyticus</name>
    <dbReference type="NCBI Taxonomy" id="1751298"/>
    <lineage>
        <taxon>Bacteria</taxon>
        <taxon>Bacillati</taxon>
        <taxon>Actinomycetota</taxon>
        <taxon>Actinomycetes</taxon>
        <taxon>Micromonosporales</taxon>
        <taxon>Micromonosporaceae</taxon>
        <taxon>Mangrovihabitans</taxon>
    </lineage>
</organism>
<proteinExistence type="predicted"/>
<dbReference type="InterPro" id="IPR026337">
    <property type="entry name" value="AKG_HExxH"/>
</dbReference>
<reference evidence="2" key="2">
    <citation type="submission" date="2020-09" db="EMBL/GenBank/DDBJ databases">
        <authorList>
            <person name="Sun Q."/>
            <person name="Zhou Y."/>
        </authorList>
    </citation>
    <scope>NUCLEOTIDE SEQUENCE</scope>
    <source>
        <strain evidence="2">CGMCC 4.7299</strain>
    </source>
</reference>
<name>A0A8J3C6H2_9ACTN</name>
<feature type="compositionally biased region" description="Low complexity" evidence="1">
    <location>
        <begin position="395"/>
        <end position="414"/>
    </location>
</feature>
<feature type="region of interest" description="Disordered" evidence="1">
    <location>
        <begin position="394"/>
        <end position="421"/>
    </location>
</feature>
<accession>A0A8J3C6H2</accession>
<gene>
    <name evidence="2" type="ORF">GCM10012284_54660</name>
</gene>
<evidence type="ECO:0000313" key="2">
    <source>
        <dbReference type="EMBL" id="GGL13077.1"/>
    </source>
</evidence>